<evidence type="ECO:0000313" key="3">
    <source>
        <dbReference type="Proteomes" id="UP000288805"/>
    </source>
</evidence>
<evidence type="ECO:0008006" key="4">
    <source>
        <dbReference type="Google" id="ProtNLM"/>
    </source>
</evidence>
<feature type="region of interest" description="Disordered" evidence="1">
    <location>
        <begin position="1"/>
        <end position="25"/>
    </location>
</feature>
<accession>A0A438K1Y8</accession>
<dbReference type="PANTHER" id="PTHR37610">
    <property type="entry name" value="CCHC-TYPE DOMAIN-CONTAINING PROTEIN"/>
    <property type="match status" value="1"/>
</dbReference>
<organism evidence="2 3">
    <name type="scientific">Vitis vinifera</name>
    <name type="common">Grape</name>
    <dbReference type="NCBI Taxonomy" id="29760"/>
    <lineage>
        <taxon>Eukaryota</taxon>
        <taxon>Viridiplantae</taxon>
        <taxon>Streptophyta</taxon>
        <taxon>Embryophyta</taxon>
        <taxon>Tracheophyta</taxon>
        <taxon>Spermatophyta</taxon>
        <taxon>Magnoliopsida</taxon>
        <taxon>eudicotyledons</taxon>
        <taxon>Gunneridae</taxon>
        <taxon>Pentapetalae</taxon>
        <taxon>rosids</taxon>
        <taxon>Vitales</taxon>
        <taxon>Vitaceae</taxon>
        <taxon>Viteae</taxon>
        <taxon>Vitis</taxon>
    </lineage>
</organism>
<protein>
    <recommendedName>
        <fullName evidence="4">Retrotransposon Copia-like N-terminal domain-containing protein</fullName>
    </recommendedName>
</protein>
<dbReference type="PANTHER" id="PTHR37610:SF47">
    <property type="entry name" value="RETROTRANSPOSON COPIA-LIKE N-TERMINAL DOMAIN-CONTAINING PROTEIN"/>
    <property type="match status" value="1"/>
</dbReference>
<sequence length="110" mass="12729">MSEVSESTNQQVSNPTSTNDVINTPDTENSMVMMWLVNSMDEDISSNYMCYPTAKELWDNINQMYSDLGNQSQIFELKLKLGEIQQDATANKANNYKHRMDEKPRVWCDH</sequence>
<evidence type="ECO:0000313" key="2">
    <source>
        <dbReference type="EMBL" id="RVX15199.1"/>
    </source>
</evidence>
<comment type="caution">
    <text evidence="2">The sequence shown here is derived from an EMBL/GenBank/DDBJ whole genome shotgun (WGS) entry which is preliminary data.</text>
</comment>
<gene>
    <name evidence="2" type="ORF">CK203_008073</name>
</gene>
<dbReference type="Proteomes" id="UP000288805">
    <property type="component" value="Unassembled WGS sequence"/>
</dbReference>
<dbReference type="AlphaFoldDB" id="A0A438K1Y8"/>
<proteinExistence type="predicted"/>
<name>A0A438K1Y8_VITVI</name>
<dbReference type="EMBL" id="QGNW01000019">
    <property type="protein sequence ID" value="RVX15199.1"/>
    <property type="molecule type" value="Genomic_DNA"/>
</dbReference>
<evidence type="ECO:0000256" key="1">
    <source>
        <dbReference type="SAM" id="MobiDB-lite"/>
    </source>
</evidence>
<reference evidence="2 3" key="1">
    <citation type="journal article" date="2018" name="PLoS Genet.">
        <title>Population sequencing reveals clonal diversity and ancestral inbreeding in the grapevine cultivar Chardonnay.</title>
        <authorList>
            <person name="Roach M.J."/>
            <person name="Johnson D.L."/>
            <person name="Bohlmann J."/>
            <person name="van Vuuren H.J."/>
            <person name="Jones S.J."/>
            <person name="Pretorius I.S."/>
            <person name="Schmidt S.A."/>
            <person name="Borneman A.R."/>
        </authorList>
    </citation>
    <scope>NUCLEOTIDE SEQUENCE [LARGE SCALE GENOMIC DNA]</scope>
    <source>
        <strain evidence="3">cv. Chardonnay</strain>
        <tissue evidence="2">Leaf</tissue>
    </source>
</reference>